<proteinExistence type="predicted"/>
<dbReference type="GO" id="GO:0016740">
    <property type="term" value="F:transferase activity"/>
    <property type="evidence" value="ECO:0007669"/>
    <property type="project" value="UniProtKB-KW"/>
</dbReference>
<dbReference type="EMBL" id="JABBPG010000011">
    <property type="protein sequence ID" value="NOU52687.1"/>
    <property type="molecule type" value="Genomic_DNA"/>
</dbReference>
<accession>A0A849VM77</accession>
<keyword evidence="2" id="KW-1185">Reference proteome</keyword>
<evidence type="ECO:0000313" key="2">
    <source>
        <dbReference type="Proteomes" id="UP000586305"/>
    </source>
</evidence>
<sequence length="159" mass="18601">MPLTPKAIHQYYQDANFTLHVMHPKFSEIDYELVMRNQVRLRQLFAGQTEWPKPDMTVADNTAAMEHHLREFNENIAYGFCVFDADNKECIGTVYIDASEVDGYDCELHYWLDESLIALEAVLKERMLTWLKDKWGFDNPALVAREIPLAQWQNMKKAS</sequence>
<evidence type="ECO:0000313" key="1">
    <source>
        <dbReference type="EMBL" id="NOU52687.1"/>
    </source>
</evidence>
<reference evidence="1 2" key="1">
    <citation type="submission" date="2020-04" db="EMBL/GenBank/DDBJ databases">
        <title>Pseudoalteromonas caenipelagi sp. nov., isolated from a tidal flat.</title>
        <authorList>
            <person name="Park S."/>
            <person name="Yoon J.-H."/>
        </authorList>
    </citation>
    <scope>NUCLEOTIDE SEQUENCE [LARGE SCALE GENOMIC DNA]</scope>
    <source>
        <strain evidence="1 2">JBTF-M23</strain>
    </source>
</reference>
<dbReference type="AlphaFoldDB" id="A0A849VM77"/>
<dbReference type="RefSeq" id="WP_171627739.1">
    <property type="nucleotide sequence ID" value="NZ_JABBPG010000011.1"/>
</dbReference>
<comment type="caution">
    <text evidence="1">The sequence shown here is derived from an EMBL/GenBank/DDBJ whole genome shotgun (WGS) entry which is preliminary data.</text>
</comment>
<protein>
    <submittedName>
        <fullName evidence="1">GNAT family N-acetyltransferase</fullName>
    </submittedName>
</protein>
<organism evidence="1 2">
    <name type="scientific">Pseudoalteromonas caenipelagi</name>
    <dbReference type="NCBI Taxonomy" id="2726988"/>
    <lineage>
        <taxon>Bacteria</taxon>
        <taxon>Pseudomonadati</taxon>
        <taxon>Pseudomonadota</taxon>
        <taxon>Gammaproteobacteria</taxon>
        <taxon>Alteromonadales</taxon>
        <taxon>Pseudoalteromonadaceae</taxon>
        <taxon>Pseudoalteromonas</taxon>
    </lineage>
</organism>
<dbReference type="Gene3D" id="3.40.630.30">
    <property type="match status" value="1"/>
</dbReference>
<name>A0A849VM77_9GAMM</name>
<keyword evidence="1" id="KW-0808">Transferase</keyword>
<dbReference type="Proteomes" id="UP000586305">
    <property type="component" value="Unassembled WGS sequence"/>
</dbReference>
<gene>
    <name evidence="1" type="ORF">HG263_19460</name>
</gene>